<evidence type="ECO:0000313" key="5">
    <source>
        <dbReference type="Proteomes" id="UP000509742"/>
    </source>
</evidence>
<organism evidence="3 4">
    <name type="scientific">Helicobacter suis</name>
    <dbReference type="NCBI Taxonomy" id="104628"/>
    <lineage>
        <taxon>Bacteria</taxon>
        <taxon>Pseudomonadati</taxon>
        <taxon>Campylobacterota</taxon>
        <taxon>Epsilonproteobacteria</taxon>
        <taxon>Campylobacterales</taxon>
        <taxon>Helicobacteraceae</taxon>
        <taxon>Helicobacter</taxon>
    </lineage>
</organism>
<keyword evidence="5" id="KW-1185">Reference proteome</keyword>
<sequence length="85" mass="9732">MADMDFEIKAKKLKRAKTKRVKKIETTKPKSLKIKKHSPPQVSAIPANNPAKKSKSEISVSLFILRFNAPHLPKQHLPNRHRLKS</sequence>
<dbReference type="AlphaFoldDB" id="A0A6J4CYJ0"/>
<gene>
    <name evidence="2" type="ORF">NHP190020_10430</name>
    <name evidence="3" type="ORF">SNTW_04080</name>
</gene>
<protein>
    <submittedName>
        <fullName evidence="3">Uncharacterized protein</fullName>
    </submittedName>
</protein>
<feature type="region of interest" description="Disordered" evidence="1">
    <location>
        <begin position="31"/>
        <end position="51"/>
    </location>
</feature>
<reference evidence="2 5" key="2">
    <citation type="submission" date="2020-04" db="EMBL/GenBank/DDBJ databases">
        <title>Genomic analysis of gastric non-Helicobacter pylori Helicobacters isolated in Japan.</title>
        <authorList>
            <person name="Suzuki M."/>
            <person name="Rimbara E."/>
        </authorList>
    </citation>
    <scope>NUCLEOTIDE SEQUENCE [LARGE SCALE GENOMIC DNA]</scope>
    <source>
        <strain evidence="2 5">NHP19-0020</strain>
    </source>
</reference>
<dbReference type="Proteomes" id="UP000509742">
    <property type="component" value="Chromosome"/>
</dbReference>
<evidence type="ECO:0000313" key="3">
    <source>
        <dbReference type="EMBL" id="BCD69763.1"/>
    </source>
</evidence>
<name>A0A6J4CYJ0_9HELI</name>
<dbReference type="Proteomes" id="UP000317935">
    <property type="component" value="Chromosome"/>
</dbReference>
<proteinExistence type="predicted"/>
<dbReference type="EMBL" id="AP023036">
    <property type="protein sequence ID" value="BCD46004.1"/>
    <property type="molecule type" value="Genomic_DNA"/>
</dbReference>
<evidence type="ECO:0000313" key="4">
    <source>
        <dbReference type="Proteomes" id="UP000317935"/>
    </source>
</evidence>
<evidence type="ECO:0000313" key="2">
    <source>
        <dbReference type="EMBL" id="BCD46004.1"/>
    </source>
</evidence>
<dbReference type="EMBL" id="AP019774">
    <property type="protein sequence ID" value="BCD69763.1"/>
    <property type="molecule type" value="Genomic_DNA"/>
</dbReference>
<accession>A0A6J4CYJ0</accession>
<evidence type="ECO:0000256" key="1">
    <source>
        <dbReference type="SAM" id="MobiDB-lite"/>
    </source>
</evidence>
<reference evidence="3 4" key="1">
    <citation type="submission" date="2019-06" db="EMBL/GenBank/DDBJ databases">
        <title>Complete genome sequence of Helicobacter suis SNTW101c.</title>
        <authorList>
            <person name="Rimbara E."/>
            <person name="Suzuki M."/>
            <person name="Matsui H."/>
            <person name="Nakamura M."/>
            <person name="Mori S."/>
            <person name="Shibayama K."/>
        </authorList>
    </citation>
    <scope>NUCLEOTIDE SEQUENCE [LARGE SCALE GENOMIC DNA]</scope>
    <source>
        <strain evidence="3 4">SNTW101c</strain>
    </source>
</reference>